<dbReference type="RefSeq" id="WP_117563049.1">
    <property type="nucleotide sequence ID" value="NZ_JAAITT010000048.1"/>
</dbReference>
<organism evidence="7 10">
    <name type="scientific">Enterocloster aldenensis</name>
    <dbReference type="NCBI Taxonomy" id="358742"/>
    <lineage>
        <taxon>Bacteria</taxon>
        <taxon>Bacillati</taxon>
        <taxon>Bacillota</taxon>
        <taxon>Clostridia</taxon>
        <taxon>Lachnospirales</taxon>
        <taxon>Lachnospiraceae</taxon>
        <taxon>Enterocloster</taxon>
    </lineage>
</organism>
<dbReference type="PROSITE" id="PS50893">
    <property type="entry name" value="ABC_TRANSPORTER_2"/>
    <property type="match status" value="1"/>
</dbReference>
<keyword evidence="9" id="KW-1185">Reference proteome</keyword>
<keyword evidence="5" id="KW-0029">Amino-acid transport</keyword>
<reference evidence="7" key="3">
    <citation type="submission" date="2022-01" db="EMBL/GenBank/DDBJ databases">
        <title>Collection of gut derived symbiotic bacterial strains cultured from healthy donors.</title>
        <authorList>
            <person name="Lin H."/>
            <person name="Kohout C."/>
            <person name="Waligurski E."/>
            <person name="Pamer E.G."/>
        </authorList>
    </citation>
    <scope>NUCLEOTIDE SEQUENCE</scope>
    <source>
        <strain evidence="7">DFI.6.55</strain>
    </source>
</reference>
<dbReference type="SMART" id="SM00382">
    <property type="entry name" value="AAA"/>
    <property type="match status" value="1"/>
</dbReference>
<evidence type="ECO:0000256" key="3">
    <source>
        <dbReference type="ARBA" id="ARBA00022741"/>
    </source>
</evidence>
<dbReference type="GO" id="GO:0005524">
    <property type="term" value="F:ATP binding"/>
    <property type="evidence" value="ECO:0007669"/>
    <property type="project" value="UniProtKB-KW"/>
</dbReference>
<dbReference type="Gene3D" id="3.40.50.300">
    <property type="entry name" value="P-loop containing nucleotide triphosphate hydrolases"/>
    <property type="match status" value="1"/>
</dbReference>
<dbReference type="CDD" id="cd03224">
    <property type="entry name" value="ABC_TM1139_LivF_branched"/>
    <property type="match status" value="1"/>
</dbReference>
<evidence type="ECO:0000256" key="4">
    <source>
        <dbReference type="ARBA" id="ARBA00022840"/>
    </source>
</evidence>
<dbReference type="Proteomes" id="UP001299608">
    <property type="component" value="Unassembled WGS sequence"/>
</dbReference>
<keyword evidence="2" id="KW-0813">Transport</keyword>
<proteinExistence type="inferred from homology"/>
<dbReference type="EMBL" id="JAKNGE010000045">
    <property type="protein sequence ID" value="MCG4748891.1"/>
    <property type="molecule type" value="Genomic_DNA"/>
</dbReference>
<evidence type="ECO:0000313" key="10">
    <source>
        <dbReference type="Proteomes" id="UP001299608"/>
    </source>
</evidence>
<evidence type="ECO:0000256" key="1">
    <source>
        <dbReference type="ARBA" id="ARBA00005417"/>
    </source>
</evidence>
<dbReference type="GO" id="GO:0016887">
    <property type="term" value="F:ATP hydrolysis activity"/>
    <property type="evidence" value="ECO:0007669"/>
    <property type="project" value="InterPro"/>
</dbReference>
<evidence type="ECO:0000256" key="5">
    <source>
        <dbReference type="ARBA" id="ARBA00022970"/>
    </source>
</evidence>
<dbReference type="PANTHER" id="PTHR43820">
    <property type="entry name" value="HIGH-AFFINITY BRANCHED-CHAIN AMINO ACID TRANSPORT ATP-BINDING PROTEIN LIVF"/>
    <property type="match status" value="1"/>
</dbReference>
<dbReference type="InterPro" id="IPR052156">
    <property type="entry name" value="BCAA_Transport_ATP-bd_LivF"/>
</dbReference>
<evidence type="ECO:0000313" key="7">
    <source>
        <dbReference type="EMBL" id="MCG4748891.1"/>
    </source>
</evidence>
<dbReference type="InterPro" id="IPR027417">
    <property type="entry name" value="P-loop_NTPase"/>
</dbReference>
<dbReference type="EMBL" id="JAAITT010000048">
    <property type="protein sequence ID" value="NSJ51787.1"/>
    <property type="molecule type" value="Genomic_DNA"/>
</dbReference>
<comment type="similarity">
    <text evidence="1">Belongs to the ABC transporter superfamily.</text>
</comment>
<reference evidence="8" key="2">
    <citation type="submission" date="2020-02" db="EMBL/GenBank/DDBJ databases">
        <authorList>
            <person name="Littmann E."/>
            <person name="Sorbara M."/>
        </authorList>
    </citation>
    <scope>NUCLEOTIDE SEQUENCE</scope>
    <source>
        <strain evidence="8">MSK.1.17</strain>
    </source>
</reference>
<dbReference type="Pfam" id="PF00005">
    <property type="entry name" value="ABC_tran"/>
    <property type="match status" value="1"/>
</dbReference>
<protein>
    <submittedName>
        <fullName evidence="7">ABC transporter ATP-binding protein</fullName>
    </submittedName>
</protein>
<dbReference type="GO" id="GO:0015807">
    <property type="term" value="P:L-amino acid transport"/>
    <property type="evidence" value="ECO:0007669"/>
    <property type="project" value="TreeGrafter"/>
</dbReference>
<evidence type="ECO:0000313" key="9">
    <source>
        <dbReference type="Proteomes" id="UP000669239"/>
    </source>
</evidence>
<feature type="domain" description="ABC transporter" evidence="6">
    <location>
        <begin position="2"/>
        <end position="236"/>
    </location>
</feature>
<evidence type="ECO:0000313" key="8">
    <source>
        <dbReference type="EMBL" id="NSJ51787.1"/>
    </source>
</evidence>
<keyword evidence="3" id="KW-0547">Nucleotide-binding</keyword>
<accession>A0AAX1SCV0</accession>
<comment type="caution">
    <text evidence="7">The sequence shown here is derived from an EMBL/GenBank/DDBJ whole genome shotgun (WGS) entry which is preliminary data.</text>
</comment>
<dbReference type="PROSITE" id="PS00211">
    <property type="entry name" value="ABC_TRANSPORTER_1"/>
    <property type="match status" value="1"/>
</dbReference>
<sequence>MLEIKHIDAFYGKVQALYDVSLEVGDNEIISLIGANGAGKSTLMKTVMGLLRPARGEVLFDGEDLTKIRNTRIVSRGIVYVPEGREVFPEMTVRDNLEMGAYCRKYSQKEMNRKIEEMYDIFPRLKERQKQLAGSLSGGEQQMLAISRGLMSDPRLIMFDEPSLGLAPVIVEDMFRVITRINQEKKIPVLLVEQNAYMALSISDRCYIMQNGAIKLSGDSTELMGNEEVNKSYLGG</sequence>
<dbReference type="GO" id="GO:0015658">
    <property type="term" value="F:branched-chain amino acid transmembrane transporter activity"/>
    <property type="evidence" value="ECO:0007669"/>
    <property type="project" value="TreeGrafter"/>
</dbReference>
<evidence type="ECO:0000256" key="2">
    <source>
        <dbReference type="ARBA" id="ARBA00022448"/>
    </source>
</evidence>
<keyword evidence="4 7" id="KW-0067">ATP-binding</keyword>
<dbReference type="InterPro" id="IPR003593">
    <property type="entry name" value="AAA+_ATPase"/>
</dbReference>
<reference evidence="8 9" key="1">
    <citation type="journal article" date="2020" name="Cell Host Microbe">
        <title>Functional and Genomic Variation between Human-Derived Isolates of Lachnospiraceae Reveals Inter- and Intra-Species Diversity.</title>
        <authorList>
            <person name="Sorbara M.T."/>
            <person name="Littmann E.R."/>
            <person name="Fontana E."/>
            <person name="Moody T.U."/>
            <person name="Kohout C.E."/>
            <person name="Gjonbalaj M."/>
            <person name="Eaton V."/>
            <person name="Seok R."/>
            <person name="Leiner I.M."/>
            <person name="Pamer E.G."/>
        </authorList>
    </citation>
    <scope>NUCLEOTIDE SEQUENCE [LARGE SCALE GENOMIC DNA]</scope>
    <source>
        <strain evidence="8 9">MSK.1.17</strain>
    </source>
</reference>
<dbReference type="Proteomes" id="UP000669239">
    <property type="component" value="Unassembled WGS sequence"/>
</dbReference>
<dbReference type="AlphaFoldDB" id="A0AAX1SCV0"/>
<name>A0AAX1SCV0_9FIRM</name>
<dbReference type="InterPro" id="IPR003439">
    <property type="entry name" value="ABC_transporter-like_ATP-bd"/>
</dbReference>
<dbReference type="SUPFAM" id="SSF52540">
    <property type="entry name" value="P-loop containing nucleoside triphosphate hydrolases"/>
    <property type="match status" value="1"/>
</dbReference>
<gene>
    <name evidence="8" type="ORF">G5B36_24230</name>
    <name evidence="7" type="ORF">L0N08_26090</name>
</gene>
<dbReference type="InterPro" id="IPR017871">
    <property type="entry name" value="ABC_transporter-like_CS"/>
</dbReference>
<evidence type="ECO:0000259" key="6">
    <source>
        <dbReference type="PROSITE" id="PS50893"/>
    </source>
</evidence>
<dbReference type="PANTHER" id="PTHR43820:SF4">
    <property type="entry name" value="HIGH-AFFINITY BRANCHED-CHAIN AMINO ACID TRANSPORT ATP-BINDING PROTEIN LIVF"/>
    <property type="match status" value="1"/>
</dbReference>